<sequence>MSGANLYLGLGLIIFCDDTTPINHASDSIDTIWSNIVKDRHDVSHYNKCKRHFNEILNQKDWKKRKDVYYYFINYEYIQKLYPFFSNECEEYCEYIEKKSYSYDISDNVCTKEEKLFELVNHNDWDKRKKLYDYYVDYDILFGLAKSIDDKCDYYKKIEEKKPLYEYFEKECPPPKNNCPDFYNKCMPYKPDNVLSKLPCHEKIAQEQADAKAAEIPDAMQHTLGSEQDTEVRPHGPGEPGLASGSETEVTSDTSPIGTKVGQSVLGMAPVLLTATALYRYTPIGSWIRGLGGNNPNNIGNMVGEEMEGFLANPEESGDTLFGDTGHYISYQSM</sequence>
<organism evidence="2 3">
    <name type="scientific">Plasmodium ovale wallikeri</name>
    <dbReference type="NCBI Taxonomy" id="864142"/>
    <lineage>
        <taxon>Eukaryota</taxon>
        <taxon>Sar</taxon>
        <taxon>Alveolata</taxon>
        <taxon>Apicomplexa</taxon>
        <taxon>Aconoidasida</taxon>
        <taxon>Haemosporida</taxon>
        <taxon>Plasmodiidae</taxon>
        <taxon>Plasmodium</taxon>
        <taxon>Plasmodium (Plasmodium)</taxon>
    </lineage>
</organism>
<evidence type="ECO:0000313" key="3">
    <source>
        <dbReference type="Proteomes" id="UP000078555"/>
    </source>
</evidence>
<gene>
    <name evidence="2" type="ORF">POVWA1_064130</name>
</gene>
<protein>
    <submittedName>
        <fullName evidence="2">PIR Superfamily Protein</fullName>
    </submittedName>
</protein>
<dbReference type="Proteomes" id="UP000078555">
    <property type="component" value="Unassembled WGS sequence"/>
</dbReference>
<proteinExistence type="predicted"/>
<evidence type="ECO:0000256" key="1">
    <source>
        <dbReference type="SAM" id="MobiDB-lite"/>
    </source>
</evidence>
<feature type="region of interest" description="Disordered" evidence="1">
    <location>
        <begin position="225"/>
        <end position="261"/>
    </location>
</feature>
<dbReference type="Pfam" id="PF05795">
    <property type="entry name" value="Plasmodium_Vir"/>
    <property type="match status" value="1"/>
</dbReference>
<accession>A0A1A9A9Z5</accession>
<reference evidence="3" key="1">
    <citation type="submission" date="2016-05" db="EMBL/GenBank/DDBJ databases">
        <authorList>
            <person name="Naeem Raeece"/>
        </authorList>
    </citation>
    <scope>NUCLEOTIDE SEQUENCE [LARGE SCALE GENOMIC DNA]</scope>
</reference>
<dbReference type="InterPro" id="IPR008780">
    <property type="entry name" value="Plasmodium_Vir"/>
</dbReference>
<keyword evidence="3" id="KW-1185">Reference proteome</keyword>
<feature type="compositionally biased region" description="Polar residues" evidence="1">
    <location>
        <begin position="245"/>
        <end position="257"/>
    </location>
</feature>
<dbReference type="EMBL" id="FLRD01000338">
    <property type="protein sequence ID" value="SBT52955.1"/>
    <property type="molecule type" value="Genomic_DNA"/>
</dbReference>
<evidence type="ECO:0000313" key="2">
    <source>
        <dbReference type="EMBL" id="SBT52955.1"/>
    </source>
</evidence>
<name>A0A1A9A9Z5_PLAOA</name>
<dbReference type="AlphaFoldDB" id="A0A1A9A9Z5"/>